<accession>A0A397GHC4</accession>
<organism evidence="2 3">
    <name type="scientific">Aspergillus thermomutatus</name>
    <name type="common">Neosartorya pseudofischeri</name>
    <dbReference type="NCBI Taxonomy" id="41047"/>
    <lineage>
        <taxon>Eukaryota</taxon>
        <taxon>Fungi</taxon>
        <taxon>Dikarya</taxon>
        <taxon>Ascomycota</taxon>
        <taxon>Pezizomycotina</taxon>
        <taxon>Eurotiomycetes</taxon>
        <taxon>Eurotiomycetidae</taxon>
        <taxon>Eurotiales</taxon>
        <taxon>Aspergillaceae</taxon>
        <taxon>Aspergillus</taxon>
        <taxon>Aspergillus subgen. Fumigati</taxon>
    </lineage>
</organism>
<dbReference type="EMBL" id="NKHU02000222">
    <property type="protein sequence ID" value="RHZ47420.1"/>
    <property type="molecule type" value="Genomic_DNA"/>
</dbReference>
<proteinExistence type="predicted"/>
<evidence type="ECO:0000256" key="1">
    <source>
        <dbReference type="SAM" id="MobiDB-lite"/>
    </source>
</evidence>
<feature type="region of interest" description="Disordered" evidence="1">
    <location>
        <begin position="44"/>
        <end position="87"/>
    </location>
</feature>
<reference evidence="2" key="1">
    <citation type="submission" date="2018-08" db="EMBL/GenBank/DDBJ databases">
        <title>Draft genome sequence of azole-resistant Aspergillus thermomutatus (Neosartorya pseudofischeri) strain HMR AF 39, isolated from a human nasal aspirate.</title>
        <authorList>
            <person name="Parent-Michaud M."/>
            <person name="Dufresne P.J."/>
            <person name="Fournier E."/>
            <person name="Martineau C."/>
            <person name="Moreira S."/>
            <person name="Perkins V."/>
            <person name="De Repentigny L."/>
            <person name="Dufresne S.F."/>
        </authorList>
    </citation>
    <scope>NUCLEOTIDE SEQUENCE [LARGE SCALE GENOMIC DNA]</scope>
    <source>
        <strain evidence="2">HMR AF 39</strain>
    </source>
</reference>
<evidence type="ECO:0000313" key="2">
    <source>
        <dbReference type="EMBL" id="RHZ47420.1"/>
    </source>
</evidence>
<dbReference type="Proteomes" id="UP000215305">
    <property type="component" value="Unassembled WGS sequence"/>
</dbReference>
<dbReference type="AlphaFoldDB" id="A0A397GHC4"/>
<dbReference type="GeneID" id="38122452"/>
<name>A0A397GHC4_ASPTH</name>
<keyword evidence="3" id="KW-1185">Reference proteome</keyword>
<dbReference type="VEuPathDB" id="FungiDB:CDV56_100478"/>
<comment type="caution">
    <text evidence="2">The sequence shown here is derived from an EMBL/GenBank/DDBJ whole genome shotgun (WGS) entry which is preliminary data.</text>
</comment>
<protein>
    <submittedName>
        <fullName evidence="2">Uncharacterized protein</fullName>
    </submittedName>
</protein>
<dbReference type="RefSeq" id="XP_026611566.1">
    <property type="nucleotide sequence ID" value="XM_026754097.1"/>
</dbReference>
<dbReference type="STRING" id="41047.A0A397GHC4"/>
<dbReference type="OrthoDB" id="3759773at2759"/>
<sequence>MHSADQMSEMLDQWDPEYEDVGTLSLDEIYQELSRLDAFEQLISSKQVKDGPDHPEKNDNDDEDDTGTEKNSEQVPVQDNPEETRKNTVLHEIDTRRLALRARAMDLSRAKIRPITIVDLPADILRKIFDYFQDPRVGKQGLINWRSRRRDSDDETVRETIRQVRLVCSLFNDLASPLLCPILRVDLDQGSLDKAVELSKSPRIAEGVRAIQVGLQYRPQELVSDCRRFKDYRKQQLGEMARSCDYYAETWMLGGYDSDDETVCPLPLRVYREAISNYYRISRSWDRHFTPDESEDVTKSEVDEHQEILLRGYNEYCKKHEEQLQLITTGSFVIALASCISQLPNARALGFTDQVDPPYDRYNPTVVLRDKSLLPGLMSAGLEWQKIEDFEDVKLTPARILFELPISIHKAGTTLRDLYIGPFPCRGSFSLICPDTLSNPTDPAAWSDLRAACSGLWRVSFGGSLNCRFIRHEHLPPGEKYYVDQYLGAILCSPDMEDAWMSFNSFGLNDGRTTKEGWYDIGPVLGAVKWPRINRLAILSVSSKQDELERFCAGLGHSMRYLQLSSIHLLNGSWAGILDTLDEKVADRFREQKATVYLSYLGGGEFGEEEVKTISIFDDSFSDLDPGKPLPAAGQLLKELHPSLFTDW</sequence>
<gene>
    <name evidence="2" type="ORF">CDV56_100478</name>
</gene>
<evidence type="ECO:0000313" key="3">
    <source>
        <dbReference type="Proteomes" id="UP000215305"/>
    </source>
</evidence>
<feature type="compositionally biased region" description="Basic and acidic residues" evidence="1">
    <location>
        <begin position="47"/>
        <end position="58"/>
    </location>
</feature>